<proteinExistence type="predicted"/>
<dbReference type="AlphaFoldDB" id="A0A0K6HXP5"/>
<sequence length="78" mass="8702">MPAPEDATMMTARDGLDPALRGTRWQHRKTGGIYRIIGKCRIEATGEEAFLYQGAEGTIWARPCGEFMDGRFKPLDAN</sequence>
<dbReference type="OrthoDB" id="7868888at2"/>
<name>A0A0K6HXP5_9HYPH</name>
<organism evidence="1 2">
    <name type="scientific">Pannonibacter indicus</name>
    <dbReference type="NCBI Taxonomy" id="466044"/>
    <lineage>
        <taxon>Bacteria</taxon>
        <taxon>Pseudomonadati</taxon>
        <taxon>Pseudomonadota</taxon>
        <taxon>Alphaproteobacteria</taxon>
        <taxon>Hyphomicrobiales</taxon>
        <taxon>Stappiaceae</taxon>
        <taxon>Pannonibacter</taxon>
    </lineage>
</organism>
<gene>
    <name evidence="1" type="ORF">Ga0061067_104175</name>
</gene>
<protein>
    <submittedName>
        <fullName evidence="1">Uncharacterized protein</fullName>
    </submittedName>
</protein>
<dbReference type="RefSeq" id="WP_055455447.1">
    <property type="nucleotide sequence ID" value="NZ_CYHE01000004.1"/>
</dbReference>
<evidence type="ECO:0000313" key="1">
    <source>
        <dbReference type="EMBL" id="CUA95822.1"/>
    </source>
</evidence>
<dbReference type="EMBL" id="CYHE01000004">
    <property type="protein sequence ID" value="CUA95822.1"/>
    <property type="molecule type" value="Genomic_DNA"/>
</dbReference>
<evidence type="ECO:0000313" key="2">
    <source>
        <dbReference type="Proteomes" id="UP000183900"/>
    </source>
</evidence>
<accession>A0A0K6HXP5</accession>
<dbReference type="Proteomes" id="UP000183900">
    <property type="component" value="Unassembled WGS sequence"/>
</dbReference>
<reference evidence="2" key="1">
    <citation type="submission" date="2015-08" db="EMBL/GenBank/DDBJ databases">
        <authorList>
            <person name="Varghese N."/>
        </authorList>
    </citation>
    <scope>NUCLEOTIDE SEQUENCE [LARGE SCALE GENOMIC DNA]</scope>
    <source>
        <strain evidence="2">DSM 23407</strain>
    </source>
</reference>
<keyword evidence="2" id="KW-1185">Reference proteome</keyword>